<accession>A0A0A8Y7X8</accession>
<feature type="region of interest" description="Disordered" evidence="1">
    <location>
        <begin position="35"/>
        <end position="88"/>
    </location>
</feature>
<proteinExistence type="predicted"/>
<organism evidence="2">
    <name type="scientific">Arundo donax</name>
    <name type="common">Giant reed</name>
    <name type="synonym">Donax arundinaceus</name>
    <dbReference type="NCBI Taxonomy" id="35708"/>
    <lineage>
        <taxon>Eukaryota</taxon>
        <taxon>Viridiplantae</taxon>
        <taxon>Streptophyta</taxon>
        <taxon>Embryophyta</taxon>
        <taxon>Tracheophyta</taxon>
        <taxon>Spermatophyta</taxon>
        <taxon>Magnoliopsida</taxon>
        <taxon>Liliopsida</taxon>
        <taxon>Poales</taxon>
        <taxon>Poaceae</taxon>
        <taxon>PACMAD clade</taxon>
        <taxon>Arundinoideae</taxon>
        <taxon>Arundineae</taxon>
        <taxon>Arundo</taxon>
    </lineage>
</organism>
<evidence type="ECO:0000313" key="2">
    <source>
        <dbReference type="EMBL" id="JAD21280.1"/>
    </source>
</evidence>
<feature type="compositionally biased region" description="Polar residues" evidence="1">
    <location>
        <begin position="72"/>
        <end position="88"/>
    </location>
</feature>
<sequence length="88" mass="9066">MEPSPPTRRAACGARRTAGTCPLWIGECTTRRCAWSSASSPGATPCAPATSRPRRRRSGGNGGSGICSPPSTRATVFSSVSSTPPWST</sequence>
<dbReference type="EMBL" id="GBRH01276615">
    <property type="protein sequence ID" value="JAD21280.1"/>
    <property type="molecule type" value="Transcribed_RNA"/>
</dbReference>
<reference evidence="2" key="1">
    <citation type="submission" date="2014-09" db="EMBL/GenBank/DDBJ databases">
        <authorList>
            <person name="Magalhaes I.L.F."/>
            <person name="Oliveira U."/>
            <person name="Santos F.R."/>
            <person name="Vidigal T.H.D.A."/>
            <person name="Brescovit A.D."/>
            <person name="Santos A.J."/>
        </authorList>
    </citation>
    <scope>NUCLEOTIDE SEQUENCE</scope>
    <source>
        <tissue evidence="2">Shoot tissue taken approximately 20 cm above the soil surface</tissue>
    </source>
</reference>
<reference evidence="2" key="2">
    <citation type="journal article" date="2015" name="Data Brief">
        <title>Shoot transcriptome of the giant reed, Arundo donax.</title>
        <authorList>
            <person name="Barrero R.A."/>
            <person name="Guerrero F.D."/>
            <person name="Moolhuijzen P."/>
            <person name="Goolsby J.A."/>
            <person name="Tidwell J."/>
            <person name="Bellgard S.E."/>
            <person name="Bellgard M.I."/>
        </authorList>
    </citation>
    <scope>NUCLEOTIDE SEQUENCE</scope>
    <source>
        <tissue evidence="2">Shoot tissue taken approximately 20 cm above the soil surface</tissue>
    </source>
</reference>
<evidence type="ECO:0000256" key="1">
    <source>
        <dbReference type="SAM" id="MobiDB-lite"/>
    </source>
</evidence>
<name>A0A0A8Y7X8_ARUDO</name>
<dbReference type="AlphaFoldDB" id="A0A0A8Y7X8"/>
<protein>
    <submittedName>
        <fullName evidence="2">Uncharacterized protein</fullName>
    </submittedName>
</protein>